<dbReference type="EMBL" id="JABAIL010000006">
    <property type="protein sequence ID" value="NLR93286.1"/>
    <property type="molecule type" value="Genomic_DNA"/>
</dbReference>
<reference evidence="1 2" key="1">
    <citation type="submission" date="2020-04" db="EMBL/GenBank/DDBJ databases">
        <title>Flammeovirga sp. SR4, a novel species isolated from seawater.</title>
        <authorList>
            <person name="Wang X."/>
        </authorList>
    </citation>
    <scope>NUCLEOTIDE SEQUENCE [LARGE SCALE GENOMIC DNA]</scope>
    <source>
        <strain evidence="1 2">SR4</strain>
    </source>
</reference>
<dbReference type="AlphaFoldDB" id="A0A7X8XXJ9"/>
<dbReference type="InterPro" id="IPR032315">
    <property type="entry name" value="DUF4846"/>
</dbReference>
<dbReference type="Pfam" id="PF16138">
    <property type="entry name" value="DUF4846"/>
    <property type="match status" value="1"/>
</dbReference>
<evidence type="ECO:0000313" key="1">
    <source>
        <dbReference type="EMBL" id="NLR93286.1"/>
    </source>
</evidence>
<sequence length="270" mass="30735">MLKHIIIYQILSIICLFSTQKGIAQDTVKDRVKPPIGYTRVTVEENSFGAFLRNMSLLPSGSPVLDYRGEEIYDQDNHIGIINYDVGHKDLQQCADAVIRLRTEYLWSQEKYDKISFHFTSGDVYSWEDHKKGIRPIVSGNKVSFASKKGYDDSYRNLKNYLDYIYMYAGTISINKEMKKVGLQEDIHIGDVIVVPGSPGHAVIIIDEAENTSGDKVFLLAQGFTPAQSIHILKNNGDVNLNNWYSIKNGETTTTARFVFYDTNVRRFKD</sequence>
<gene>
    <name evidence="1" type="ORF">HGP29_18970</name>
</gene>
<comment type="caution">
    <text evidence="1">The sequence shown here is derived from an EMBL/GenBank/DDBJ whole genome shotgun (WGS) entry which is preliminary data.</text>
</comment>
<proteinExistence type="predicted"/>
<keyword evidence="2" id="KW-1185">Reference proteome</keyword>
<organism evidence="1 2">
    <name type="scientific">Flammeovirga agarivorans</name>
    <dbReference type="NCBI Taxonomy" id="2726742"/>
    <lineage>
        <taxon>Bacteria</taxon>
        <taxon>Pseudomonadati</taxon>
        <taxon>Bacteroidota</taxon>
        <taxon>Cytophagia</taxon>
        <taxon>Cytophagales</taxon>
        <taxon>Flammeovirgaceae</taxon>
        <taxon>Flammeovirga</taxon>
    </lineage>
</organism>
<protein>
    <submittedName>
        <fullName evidence="1">DUF4846 domain-containing protein</fullName>
    </submittedName>
</protein>
<accession>A0A7X8XXJ9</accession>
<evidence type="ECO:0000313" key="2">
    <source>
        <dbReference type="Proteomes" id="UP000585050"/>
    </source>
</evidence>
<dbReference type="Proteomes" id="UP000585050">
    <property type="component" value="Unassembled WGS sequence"/>
</dbReference>
<name>A0A7X8XXJ9_9BACT</name>
<dbReference type="RefSeq" id="WP_168884001.1">
    <property type="nucleotide sequence ID" value="NZ_JABAIL010000006.1"/>
</dbReference>